<gene>
    <name evidence="2" type="ORF">H5410_031337</name>
</gene>
<keyword evidence="3" id="KW-1185">Reference proteome</keyword>
<dbReference type="EMBL" id="JACXVP010000006">
    <property type="protein sequence ID" value="KAG5599967.1"/>
    <property type="molecule type" value="Genomic_DNA"/>
</dbReference>
<proteinExistence type="predicted"/>
<evidence type="ECO:0000256" key="1">
    <source>
        <dbReference type="SAM" id="MobiDB-lite"/>
    </source>
</evidence>
<sequence length="129" mass="14481">MKQPGGKNETMMELKQARRNNETIDPEILRDLFLHAEQHRPHDTHLFVASLWYHTSSQAILFSLSPPVLHLLHAIAFTMLRGPTLQSYSSKAPTFISSTPSPMCTSPRLSAMRLGDSSSESPMLWPTPP</sequence>
<organism evidence="2 3">
    <name type="scientific">Solanum commersonii</name>
    <name type="common">Commerson's wild potato</name>
    <name type="synonym">Commerson's nightshade</name>
    <dbReference type="NCBI Taxonomy" id="4109"/>
    <lineage>
        <taxon>Eukaryota</taxon>
        <taxon>Viridiplantae</taxon>
        <taxon>Streptophyta</taxon>
        <taxon>Embryophyta</taxon>
        <taxon>Tracheophyta</taxon>
        <taxon>Spermatophyta</taxon>
        <taxon>Magnoliopsida</taxon>
        <taxon>eudicotyledons</taxon>
        <taxon>Gunneridae</taxon>
        <taxon>Pentapetalae</taxon>
        <taxon>asterids</taxon>
        <taxon>lamiids</taxon>
        <taxon>Solanales</taxon>
        <taxon>Solanaceae</taxon>
        <taxon>Solanoideae</taxon>
        <taxon>Solaneae</taxon>
        <taxon>Solanum</taxon>
    </lineage>
</organism>
<comment type="caution">
    <text evidence="2">The sequence shown here is derived from an EMBL/GenBank/DDBJ whole genome shotgun (WGS) entry which is preliminary data.</text>
</comment>
<feature type="compositionally biased region" description="Polar residues" evidence="1">
    <location>
        <begin position="96"/>
        <end position="108"/>
    </location>
</feature>
<feature type="region of interest" description="Disordered" evidence="1">
    <location>
        <begin position="96"/>
        <end position="129"/>
    </location>
</feature>
<reference evidence="2 3" key="1">
    <citation type="submission" date="2020-09" db="EMBL/GenBank/DDBJ databases">
        <title>De no assembly of potato wild relative species, Solanum commersonii.</title>
        <authorList>
            <person name="Cho K."/>
        </authorList>
    </citation>
    <scope>NUCLEOTIDE SEQUENCE [LARGE SCALE GENOMIC DNA]</scope>
    <source>
        <strain evidence="2">LZ3.2</strain>
        <tissue evidence="2">Leaf</tissue>
    </source>
</reference>
<dbReference type="AlphaFoldDB" id="A0A9J5YJL5"/>
<protein>
    <submittedName>
        <fullName evidence="2">Uncharacterized protein</fullName>
    </submittedName>
</protein>
<accession>A0A9J5YJL5</accession>
<name>A0A9J5YJL5_SOLCO</name>
<evidence type="ECO:0000313" key="2">
    <source>
        <dbReference type="EMBL" id="KAG5599967.1"/>
    </source>
</evidence>
<evidence type="ECO:0000313" key="3">
    <source>
        <dbReference type="Proteomes" id="UP000824120"/>
    </source>
</evidence>
<dbReference type="Proteomes" id="UP000824120">
    <property type="component" value="Chromosome 6"/>
</dbReference>